<keyword evidence="3" id="KW-0255">Endonuclease</keyword>
<keyword evidence="4" id="KW-0378">Hydrolase</keyword>
<evidence type="ECO:0000256" key="4">
    <source>
        <dbReference type="ARBA" id="ARBA00022801"/>
    </source>
</evidence>
<feature type="region of interest" description="Disordered" evidence="6">
    <location>
        <begin position="56"/>
        <end position="77"/>
    </location>
</feature>
<dbReference type="GO" id="GO:0000049">
    <property type="term" value="F:tRNA binding"/>
    <property type="evidence" value="ECO:0007669"/>
    <property type="project" value="InterPro"/>
</dbReference>
<gene>
    <name evidence="7" type="ORF">C0184_00620</name>
</gene>
<dbReference type="SUPFAM" id="SSF54211">
    <property type="entry name" value="Ribosomal protein S5 domain 2-like"/>
    <property type="match status" value="1"/>
</dbReference>
<reference evidence="7 8" key="1">
    <citation type="submission" date="2018-01" db="EMBL/GenBank/DDBJ databases">
        <title>Metagenomic assembled genomes from two thermal pools in the Uzon Caldera, Kamchatka, Russia.</title>
        <authorList>
            <person name="Wilkins L."/>
            <person name="Ettinger C."/>
        </authorList>
    </citation>
    <scope>NUCLEOTIDE SEQUENCE [LARGE SCALE GENOMIC DNA]</scope>
    <source>
        <strain evidence="7">ZAV-02</strain>
    </source>
</reference>
<name>A0A2J6XFV3_9CHLR</name>
<evidence type="ECO:0000256" key="3">
    <source>
        <dbReference type="ARBA" id="ARBA00022759"/>
    </source>
</evidence>
<keyword evidence="2" id="KW-0540">Nuclease</keyword>
<feature type="non-terminal residue" evidence="7">
    <location>
        <position position="1"/>
    </location>
</feature>
<evidence type="ECO:0000256" key="1">
    <source>
        <dbReference type="ARBA" id="ARBA00022694"/>
    </source>
</evidence>
<dbReference type="GO" id="GO:0004526">
    <property type="term" value="F:ribonuclease P activity"/>
    <property type="evidence" value="ECO:0007669"/>
    <property type="project" value="InterPro"/>
</dbReference>
<accession>A0A2J6XFV3</accession>
<protein>
    <submittedName>
        <fullName evidence="7">Ribonuclease P protein component</fullName>
    </submittedName>
</protein>
<evidence type="ECO:0000256" key="2">
    <source>
        <dbReference type="ARBA" id="ARBA00022722"/>
    </source>
</evidence>
<sequence>RARRRVREAVRLLLPSLTTGYDLLFAIRSPEVIETPFSQLQADIIRLLRQACLLTPETEPVSPVPPTSLPQNERGSP</sequence>
<dbReference type="InterPro" id="IPR014721">
    <property type="entry name" value="Ribsml_uS5_D2-typ_fold_subgr"/>
</dbReference>
<keyword evidence="1" id="KW-0819">tRNA processing</keyword>
<dbReference type="Gene3D" id="3.30.230.10">
    <property type="match status" value="1"/>
</dbReference>
<evidence type="ECO:0000256" key="6">
    <source>
        <dbReference type="SAM" id="MobiDB-lite"/>
    </source>
</evidence>
<comment type="caution">
    <text evidence="7">The sequence shown here is derived from an EMBL/GenBank/DDBJ whole genome shotgun (WGS) entry which is preliminary data.</text>
</comment>
<keyword evidence="5" id="KW-0694">RNA-binding</keyword>
<evidence type="ECO:0000313" key="8">
    <source>
        <dbReference type="Proteomes" id="UP000243376"/>
    </source>
</evidence>
<dbReference type="InterPro" id="IPR000100">
    <property type="entry name" value="RNase_P"/>
</dbReference>
<dbReference type="InterPro" id="IPR020568">
    <property type="entry name" value="Ribosomal_Su5_D2-typ_SF"/>
</dbReference>
<evidence type="ECO:0000313" key="7">
    <source>
        <dbReference type="EMBL" id="PMP87031.1"/>
    </source>
</evidence>
<dbReference type="EMBL" id="PNIQ01000045">
    <property type="protein sequence ID" value="PMP87031.1"/>
    <property type="molecule type" value="Genomic_DNA"/>
</dbReference>
<organism evidence="7 8">
    <name type="scientific">Chloroflexus aggregans</name>
    <dbReference type="NCBI Taxonomy" id="152260"/>
    <lineage>
        <taxon>Bacteria</taxon>
        <taxon>Bacillati</taxon>
        <taxon>Chloroflexota</taxon>
        <taxon>Chloroflexia</taxon>
        <taxon>Chloroflexales</taxon>
        <taxon>Chloroflexineae</taxon>
        <taxon>Chloroflexaceae</taxon>
        <taxon>Chloroflexus</taxon>
    </lineage>
</organism>
<dbReference type="Proteomes" id="UP000243376">
    <property type="component" value="Unassembled WGS sequence"/>
</dbReference>
<dbReference type="Pfam" id="PF00825">
    <property type="entry name" value="Ribonuclease_P"/>
    <property type="match status" value="1"/>
</dbReference>
<evidence type="ECO:0000256" key="5">
    <source>
        <dbReference type="ARBA" id="ARBA00022884"/>
    </source>
</evidence>
<proteinExistence type="predicted"/>
<dbReference type="GO" id="GO:0008033">
    <property type="term" value="P:tRNA processing"/>
    <property type="evidence" value="ECO:0007669"/>
    <property type="project" value="UniProtKB-KW"/>
</dbReference>
<dbReference type="AlphaFoldDB" id="A0A2J6XFV3"/>